<evidence type="ECO:0000256" key="1">
    <source>
        <dbReference type="SAM" id="MobiDB-lite"/>
    </source>
</evidence>
<accession>A0A1F5B0Z6</accession>
<keyword evidence="2" id="KW-0812">Transmembrane</keyword>
<dbReference type="Proteomes" id="UP000176639">
    <property type="component" value="Unassembled WGS sequence"/>
</dbReference>
<evidence type="ECO:0008006" key="5">
    <source>
        <dbReference type="Google" id="ProtNLM"/>
    </source>
</evidence>
<name>A0A1F5B0Z6_9BACT</name>
<feature type="region of interest" description="Disordered" evidence="1">
    <location>
        <begin position="50"/>
        <end position="84"/>
    </location>
</feature>
<proteinExistence type="predicted"/>
<keyword evidence="2" id="KW-1133">Transmembrane helix</keyword>
<keyword evidence="2" id="KW-0472">Membrane</keyword>
<dbReference type="EMBL" id="MEYI01000007">
    <property type="protein sequence ID" value="OGD24288.1"/>
    <property type="molecule type" value="Genomic_DNA"/>
</dbReference>
<evidence type="ECO:0000313" key="3">
    <source>
        <dbReference type="EMBL" id="OGD24288.1"/>
    </source>
</evidence>
<feature type="transmembrane region" description="Helical" evidence="2">
    <location>
        <begin position="28"/>
        <end position="45"/>
    </location>
</feature>
<dbReference type="AlphaFoldDB" id="A0A1F5B0Z6"/>
<protein>
    <recommendedName>
        <fullName evidence="5">DUF2933 domain-containing protein</fullName>
    </recommendedName>
</protein>
<comment type="caution">
    <text evidence="3">The sequence shown here is derived from an EMBL/GenBank/DDBJ whole genome shotgun (WGS) entry which is preliminary data.</text>
</comment>
<reference evidence="3 4" key="1">
    <citation type="journal article" date="2016" name="Nat. Commun.">
        <title>Thousands of microbial genomes shed light on interconnected biogeochemical processes in an aquifer system.</title>
        <authorList>
            <person name="Anantharaman K."/>
            <person name="Brown C.T."/>
            <person name="Hug L.A."/>
            <person name="Sharon I."/>
            <person name="Castelle C.J."/>
            <person name="Probst A.J."/>
            <person name="Thomas B.C."/>
            <person name="Singh A."/>
            <person name="Wilkins M.J."/>
            <person name="Karaoz U."/>
            <person name="Brodie E.L."/>
            <person name="Williams K.H."/>
            <person name="Hubbard S.S."/>
            <person name="Banfield J.F."/>
        </authorList>
    </citation>
    <scope>NUCLEOTIDE SEQUENCE [LARGE SCALE GENOMIC DNA]</scope>
</reference>
<organism evidence="3 4">
    <name type="scientific">Candidatus Azambacteria bacterium RBG_16_47_10</name>
    <dbReference type="NCBI Taxonomy" id="1797292"/>
    <lineage>
        <taxon>Bacteria</taxon>
        <taxon>Candidatus Azamiibacteriota</taxon>
    </lineage>
</organism>
<sequence>MKWMMLIGAIAIIVLLFSRGTLFSGGYLWQILIGIFVVAHIWMMFKGHGGSDDAHTENKTNGPSAQEPKTRDENNKRNHGGCCH</sequence>
<gene>
    <name evidence="3" type="ORF">A2Z10_02695</name>
</gene>
<evidence type="ECO:0000256" key="2">
    <source>
        <dbReference type="SAM" id="Phobius"/>
    </source>
</evidence>
<evidence type="ECO:0000313" key="4">
    <source>
        <dbReference type="Proteomes" id="UP000176639"/>
    </source>
</evidence>